<feature type="domain" description="GP-PDE" evidence="1">
    <location>
        <begin position="13"/>
        <end position="235"/>
    </location>
</feature>
<dbReference type="EnsemblBacteria" id="ABL78976">
    <property type="protein sequence ID" value="ABL78976"/>
    <property type="gene ID" value="Tpen_1581"/>
</dbReference>
<dbReference type="PANTHER" id="PTHR46211:SF14">
    <property type="entry name" value="GLYCEROPHOSPHODIESTER PHOSPHODIESTERASE"/>
    <property type="match status" value="1"/>
</dbReference>
<name>A1S0J6_THEPD</name>
<dbReference type="HOGENOM" id="CLU_030006_3_4_2"/>
<sequence>MDTVSIGRLFEGFFVVAHRGASGYEPENTLRAVRRALEMGVDAVEVDVRLSADGVPVVIHDETLERTTSGRGRVRDYPVDELRMLDAGSGERIPLLAEVLDEVKGKAALFLELKEVEAAAPSLSLVEEKGMLGDVLFISLQPEALAEVRRMSPRAYLGLIYFKPGEWILEAKRLGCSFVLPHYRLATEKAVSFAHRLKLRVVAWTVDDPATAAELKKRGVDGVASNFPDRILPLRG</sequence>
<gene>
    <name evidence="2" type="ordered locus">Tpen_1581</name>
</gene>
<dbReference type="InterPro" id="IPR030395">
    <property type="entry name" value="GP_PDE_dom"/>
</dbReference>
<proteinExistence type="predicted"/>
<evidence type="ECO:0000313" key="2">
    <source>
        <dbReference type="EMBL" id="ABL78976.1"/>
    </source>
</evidence>
<reference evidence="3" key="1">
    <citation type="journal article" date="2008" name="J. Bacteriol.">
        <title>Genome sequence of Thermofilum pendens reveals an exceptional loss of biosynthetic pathways without genome reduction.</title>
        <authorList>
            <person name="Anderson I."/>
            <person name="Rodriguez J."/>
            <person name="Susanti D."/>
            <person name="Porat I."/>
            <person name="Reich C."/>
            <person name="Ulrich L.E."/>
            <person name="Elkins J.G."/>
            <person name="Mavromatis K."/>
            <person name="Lykidis A."/>
            <person name="Kim E."/>
            <person name="Thompson L.S."/>
            <person name="Nolan M."/>
            <person name="Land M."/>
            <person name="Copeland A."/>
            <person name="Lapidus A."/>
            <person name="Lucas S."/>
            <person name="Detter C."/>
            <person name="Zhulin I.B."/>
            <person name="Olsen G.J."/>
            <person name="Whitman W."/>
            <person name="Mukhopadhyay B."/>
            <person name="Bristow J."/>
            <person name="Kyrpides N."/>
        </authorList>
    </citation>
    <scope>NUCLEOTIDE SEQUENCE [LARGE SCALE GENOMIC DNA]</scope>
    <source>
        <strain evidence="3">DSM 2475 / Hrk 5</strain>
    </source>
</reference>
<dbReference type="Proteomes" id="UP000000641">
    <property type="component" value="Chromosome"/>
</dbReference>
<dbReference type="KEGG" id="tpe:Tpen_1581"/>
<dbReference type="GO" id="GO:0006629">
    <property type="term" value="P:lipid metabolic process"/>
    <property type="evidence" value="ECO:0007669"/>
    <property type="project" value="InterPro"/>
</dbReference>
<dbReference type="Pfam" id="PF03009">
    <property type="entry name" value="GDPD"/>
    <property type="match status" value="1"/>
</dbReference>
<dbReference type="GO" id="GO:0008081">
    <property type="term" value="F:phosphoric diester hydrolase activity"/>
    <property type="evidence" value="ECO:0007669"/>
    <property type="project" value="InterPro"/>
</dbReference>
<dbReference type="InterPro" id="IPR017946">
    <property type="entry name" value="PLC-like_Pdiesterase_TIM-brl"/>
</dbReference>
<protein>
    <submittedName>
        <fullName evidence="2">Glycerophosphoryl diester phosphodiesterase</fullName>
    </submittedName>
</protein>
<evidence type="ECO:0000259" key="1">
    <source>
        <dbReference type="PROSITE" id="PS51704"/>
    </source>
</evidence>
<accession>A1S0J6</accession>
<keyword evidence="3" id="KW-1185">Reference proteome</keyword>
<organism evidence="2 3">
    <name type="scientific">Thermofilum pendens (strain DSM 2475 / Hrk 5)</name>
    <dbReference type="NCBI Taxonomy" id="368408"/>
    <lineage>
        <taxon>Archaea</taxon>
        <taxon>Thermoproteota</taxon>
        <taxon>Thermoprotei</taxon>
        <taxon>Thermofilales</taxon>
        <taxon>Thermofilaceae</taxon>
        <taxon>Thermofilum</taxon>
    </lineage>
</organism>
<dbReference type="CDD" id="cd08556">
    <property type="entry name" value="GDPD"/>
    <property type="match status" value="1"/>
</dbReference>
<dbReference type="EMBL" id="CP000505">
    <property type="protein sequence ID" value="ABL78976.1"/>
    <property type="molecule type" value="Genomic_DNA"/>
</dbReference>
<dbReference type="STRING" id="368408.Tpen_1581"/>
<dbReference type="AlphaFoldDB" id="A1S0J6"/>
<dbReference type="SUPFAM" id="SSF51695">
    <property type="entry name" value="PLC-like phosphodiesterases"/>
    <property type="match status" value="1"/>
</dbReference>
<dbReference type="Gene3D" id="3.20.20.190">
    <property type="entry name" value="Phosphatidylinositol (PI) phosphodiesterase"/>
    <property type="match status" value="1"/>
</dbReference>
<dbReference type="eggNOG" id="arCOG00701">
    <property type="taxonomic scope" value="Archaea"/>
</dbReference>
<dbReference type="PANTHER" id="PTHR46211">
    <property type="entry name" value="GLYCEROPHOSPHORYL DIESTER PHOSPHODIESTERASE"/>
    <property type="match status" value="1"/>
</dbReference>
<dbReference type="PROSITE" id="PS50007">
    <property type="entry name" value="PIPLC_X_DOMAIN"/>
    <property type="match status" value="1"/>
</dbReference>
<dbReference type="PROSITE" id="PS51704">
    <property type="entry name" value="GP_PDE"/>
    <property type="match status" value="1"/>
</dbReference>
<evidence type="ECO:0000313" key="3">
    <source>
        <dbReference type="Proteomes" id="UP000000641"/>
    </source>
</evidence>